<feature type="transmembrane region" description="Helical" evidence="10">
    <location>
        <begin position="592"/>
        <end position="625"/>
    </location>
</feature>
<evidence type="ECO:0000256" key="4">
    <source>
        <dbReference type="ARBA" id="ARBA00022737"/>
    </source>
</evidence>
<keyword evidence="10" id="KW-0472">Membrane</keyword>
<dbReference type="SMART" id="SM00647">
    <property type="entry name" value="IBR"/>
    <property type="match status" value="2"/>
</dbReference>
<dbReference type="Pfam" id="PF01485">
    <property type="entry name" value="IBR"/>
    <property type="match status" value="1"/>
</dbReference>
<organism evidence="13 14">
    <name type="scientific">Tetrahymena thermophila (strain SB210)</name>
    <dbReference type="NCBI Taxonomy" id="312017"/>
    <lineage>
        <taxon>Eukaryota</taxon>
        <taxon>Sar</taxon>
        <taxon>Alveolata</taxon>
        <taxon>Ciliophora</taxon>
        <taxon>Intramacronucleata</taxon>
        <taxon>Oligohymenophorea</taxon>
        <taxon>Hymenostomatida</taxon>
        <taxon>Tetrahymenina</taxon>
        <taxon>Tetrahymenidae</taxon>
        <taxon>Tetrahymena</taxon>
    </lineage>
</organism>
<dbReference type="Pfam" id="PF22191">
    <property type="entry name" value="IBR_1"/>
    <property type="match status" value="1"/>
</dbReference>
<dbReference type="Proteomes" id="UP000009168">
    <property type="component" value="Unassembled WGS sequence"/>
</dbReference>
<dbReference type="InterPro" id="IPR002867">
    <property type="entry name" value="IBR_dom"/>
</dbReference>
<sequence>MSNQLFLHNKLHSQKASGKVGNGEFNENTSFSEIIAESGENRFFSNPNNNNNINNNRLAGQTKDETNVESSHNLMQKPNQMQQDIKFPLYSFSNSQLPGFVQHNQQQQQSLQVIPGQQNQTFRIHYKSLLSESQESIQKEKGSLKDDRSINQNLNQLQPYIDKQNQLTRSQNLIKQLKLKPVQYELYKNLKEMKVKSEIAFFILVSENCMSMEETLSFFTTDEENQHLHFFLPRSNINDDICEICLSSKRMHAKNSLENINTALSIRQYIRELSQQDCLENADIKEMLSQSEKDVNMNLLNQQTLQLNTFQVQMSPRSPLRKRTMTCQICYNQVDESSMLYFNNQNHEICIECFRTYLSEEIMISKIENLKCPHCSCTLSEQTIIDHTTASLYKKYKIFLRNTLINKDPLKRFCPTPNCDQIISLKDKDQKNAKCDSCKIVICCQCNRIEHQGISCEDLLEKEIEDLTDSRDIQRCNKCKSLVQKVQGCNHMTCSICQYQWCWLCGNTYTKIHMMPLNPFGCPFLQSERFTVKNMQMWKIYLLRFFTLIAVIILLPFAIIFSGPILALYGYFEIMNRYMYINMHTNSLFKKFIILLGGFLAFILGFLLDPLILISIIPLGIYVLCIQIHEKNRIEAISNLRLRELQQRNESINNIQVNTHSNQPLYENDHQVVILL</sequence>
<evidence type="ECO:0000256" key="6">
    <source>
        <dbReference type="ARBA" id="ARBA00022786"/>
    </source>
</evidence>
<dbReference type="PROSITE" id="PS50089">
    <property type="entry name" value="ZF_RING_2"/>
    <property type="match status" value="1"/>
</dbReference>
<dbReference type="GO" id="GO:0000151">
    <property type="term" value="C:ubiquitin ligase complex"/>
    <property type="evidence" value="ECO:0007669"/>
    <property type="project" value="TreeGrafter"/>
</dbReference>
<dbReference type="InParanoid" id="Q23TC9"/>
<dbReference type="HOGENOM" id="CLU_420105_0_0_1"/>
<keyword evidence="2" id="KW-0808">Transferase</keyword>
<dbReference type="GO" id="GO:0008270">
    <property type="term" value="F:zinc ion binding"/>
    <property type="evidence" value="ECO:0007669"/>
    <property type="project" value="UniProtKB-KW"/>
</dbReference>
<dbReference type="InterPro" id="IPR013083">
    <property type="entry name" value="Znf_RING/FYVE/PHD"/>
</dbReference>
<feature type="domain" description="RING-type" evidence="12">
    <location>
        <begin position="323"/>
        <end position="526"/>
    </location>
</feature>
<dbReference type="PANTHER" id="PTHR22770">
    <property type="entry name" value="UBIQUITIN CONJUGATING ENZYME 7 INTERACTING PROTEIN-RELATED"/>
    <property type="match status" value="1"/>
</dbReference>
<dbReference type="GO" id="GO:0004842">
    <property type="term" value="F:ubiquitin-protein transferase activity"/>
    <property type="evidence" value="ECO:0007669"/>
    <property type="project" value="TreeGrafter"/>
</dbReference>
<evidence type="ECO:0000313" key="13">
    <source>
        <dbReference type="EMBL" id="EAR99777.2"/>
    </source>
</evidence>
<name>Q23TC9_TETTS</name>
<dbReference type="PANTHER" id="PTHR22770:SF13">
    <property type="entry name" value="RING-TYPE DOMAIN-CONTAINING PROTEIN"/>
    <property type="match status" value="1"/>
</dbReference>
<keyword evidence="10" id="KW-0812">Transmembrane</keyword>
<dbReference type="GO" id="GO:0097039">
    <property type="term" value="P:protein linear polyubiquitination"/>
    <property type="evidence" value="ECO:0007669"/>
    <property type="project" value="TreeGrafter"/>
</dbReference>
<keyword evidence="14" id="KW-1185">Reference proteome</keyword>
<dbReference type="EMBL" id="GG662636">
    <property type="protein sequence ID" value="EAR99777.2"/>
    <property type="molecule type" value="Genomic_DNA"/>
</dbReference>
<gene>
    <name evidence="13" type="ORF">TTHERM_00666530</name>
</gene>
<dbReference type="CDD" id="cd20336">
    <property type="entry name" value="Rcat_RBR"/>
    <property type="match status" value="1"/>
</dbReference>
<evidence type="ECO:0000256" key="5">
    <source>
        <dbReference type="ARBA" id="ARBA00022771"/>
    </source>
</evidence>
<dbReference type="GO" id="GO:0043161">
    <property type="term" value="P:proteasome-mediated ubiquitin-dependent protein catabolic process"/>
    <property type="evidence" value="ECO:0007669"/>
    <property type="project" value="TreeGrafter"/>
</dbReference>
<keyword evidence="6" id="KW-0833">Ubl conjugation pathway</keyword>
<evidence type="ECO:0000256" key="8">
    <source>
        <dbReference type="PROSITE-ProRule" id="PRU00175"/>
    </source>
</evidence>
<evidence type="ECO:0000256" key="1">
    <source>
        <dbReference type="ARBA" id="ARBA00004906"/>
    </source>
</evidence>
<feature type="region of interest" description="Disordered" evidence="9">
    <location>
        <begin position="1"/>
        <end position="24"/>
    </location>
</feature>
<dbReference type="KEGG" id="tet:TTHERM_00666530"/>
<dbReference type="InterPro" id="IPR044066">
    <property type="entry name" value="TRIAD_supradom"/>
</dbReference>
<dbReference type="GO" id="GO:0043130">
    <property type="term" value="F:ubiquitin binding"/>
    <property type="evidence" value="ECO:0007669"/>
    <property type="project" value="TreeGrafter"/>
</dbReference>
<evidence type="ECO:0000259" key="12">
    <source>
        <dbReference type="PROSITE" id="PS51873"/>
    </source>
</evidence>
<evidence type="ECO:0000313" key="14">
    <source>
        <dbReference type="Proteomes" id="UP000009168"/>
    </source>
</evidence>
<evidence type="ECO:0000256" key="2">
    <source>
        <dbReference type="ARBA" id="ARBA00022679"/>
    </source>
</evidence>
<dbReference type="STRING" id="312017.Q23TC9"/>
<keyword evidence="7" id="KW-0862">Zinc</keyword>
<dbReference type="PROSITE" id="PS51873">
    <property type="entry name" value="TRIAD"/>
    <property type="match status" value="1"/>
</dbReference>
<keyword evidence="5 8" id="KW-0863">Zinc-finger</keyword>
<feature type="transmembrane region" description="Helical" evidence="10">
    <location>
        <begin position="545"/>
        <end position="572"/>
    </location>
</feature>
<reference evidence="14" key="1">
    <citation type="journal article" date="2006" name="PLoS Biol.">
        <title>Macronuclear genome sequence of the ciliate Tetrahymena thermophila, a model eukaryote.</title>
        <authorList>
            <person name="Eisen J.A."/>
            <person name="Coyne R.S."/>
            <person name="Wu M."/>
            <person name="Wu D."/>
            <person name="Thiagarajan M."/>
            <person name="Wortman J.R."/>
            <person name="Badger J.H."/>
            <person name="Ren Q."/>
            <person name="Amedeo P."/>
            <person name="Jones K.M."/>
            <person name="Tallon L.J."/>
            <person name="Delcher A.L."/>
            <person name="Salzberg S.L."/>
            <person name="Silva J.C."/>
            <person name="Haas B.J."/>
            <person name="Majoros W.H."/>
            <person name="Farzad M."/>
            <person name="Carlton J.M."/>
            <person name="Smith R.K. Jr."/>
            <person name="Garg J."/>
            <person name="Pearlman R.E."/>
            <person name="Karrer K.M."/>
            <person name="Sun L."/>
            <person name="Manning G."/>
            <person name="Elde N.C."/>
            <person name="Turkewitz A.P."/>
            <person name="Asai D.J."/>
            <person name="Wilkes D.E."/>
            <person name="Wang Y."/>
            <person name="Cai H."/>
            <person name="Collins K."/>
            <person name="Stewart B.A."/>
            <person name="Lee S.R."/>
            <person name="Wilamowska K."/>
            <person name="Weinberg Z."/>
            <person name="Ruzzo W.L."/>
            <person name="Wloga D."/>
            <person name="Gaertig J."/>
            <person name="Frankel J."/>
            <person name="Tsao C.-C."/>
            <person name="Gorovsky M.A."/>
            <person name="Keeling P.J."/>
            <person name="Waller R.F."/>
            <person name="Patron N.J."/>
            <person name="Cherry J.M."/>
            <person name="Stover N.A."/>
            <person name="Krieger C.J."/>
            <person name="del Toro C."/>
            <person name="Ryder H.F."/>
            <person name="Williamson S.C."/>
            <person name="Barbeau R.A."/>
            <person name="Hamilton E.P."/>
            <person name="Orias E."/>
        </authorList>
    </citation>
    <scope>NUCLEOTIDE SEQUENCE [LARGE SCALE GENOMIC DNA]</scope>
    <source>
        <strain evidence="14">SB210</strain>
    </source>
</reference>
<dbReference type="GeneID" id="7842493"/>
<comment type="pathway">
    <text evidence="1">Protein modification; protein ubiquitination.</text>
</comment>
<dbReference type="CDD" id="cd20335">
    <property type="entry name" value="BRcat_RBR"/>
    <property type="match status" value="1"/>
</dbReference>
<dbReference type="SUPFAM" id="SSF57850">
    <property type="entry name" value="RING/U-box"/>
    <property type="match status" value="3"/>
</dbReference>
<evidence type="ECO:0000256" key="10">
    <source>
        <dbReference type="SAM" id="Phobius"/>
    </source>
</evidence>
<dbReference type="InterPro" id="IPR051628">
    <property type="entry name" value="LUBAC_E3_Ligases"/>
</dbReference>
<dbReference type="Gene3D" id="1.20.120.1750">
    <property type="match status" value="1"/>
</dbReference>
<evidence type="ECO:0000259" key="11">
    <source>
        <dbReference type="PROSITE" id="PS50089"/>
    </source>
</evidence>
<keyword evidence="4" id="KW-0677">Repeat</keyword>
<accession>Q23TC9</accession>
<evidence type="ECO:0000256" key="7">
    <source>
        <dbReference type="ARBA" id="ARBA00022833"/>
    </source>
</evidence>
<dbReference type="Gene3D" id="3.30.40.10">
    <property type="entry name" value="Zinc/RING finger domain, C3HC4 (zinc finger)"/>
    <property type="match status" value="1"/>
</dbReference>
<evidence type="ECO:0000256" key="3">
    <source>
        <dbReference type="ARBA" id="ARBA00022723"/>
    </source>
</evidence>
<dbReference type="OrthoDB" id="311800at2759"/>
<keyword evidence="3" id="KW-0479">Metal-binding</keyword>
<dbReference type="RefSeq" id="XP_001020022.2">
    <property type="nucleotide sequence ID" value="XM_001020022.2"/>
</dbReference>
<dbReference type="AlphaFoldDB" id="Q23TC9"/>
<keyword evidence="10" id="KW-1133">Transmembrane helix</keyword>
<proteinExistence type="predicted"/>
<feature type="domain" description="RING-type" evidence="11">
    <location>
        <begin position="327"/>
        <end position="376"/>
    </location>
</feature>
<dbReference type="InterPro" id="IPR001841">
    <property type="entry name" value="Znf_RING"/>
</dbReference>
<dbReference type="eggNOG" id="KOG1815">
    <property type="taxonomic scope" value="Eukaryota"/>
</dbReference>
<protein>
    <submittedName>
        <fullName evidence="13">Ibr domain protein</fullName>
    </submittedName>
</protein>
<evidence type="ECO:0000256" key="9">
    <source>
        <dbReference type="SAM" id="MobiDB-lite"/>
    </source>
</evidence>